<keyword evidence="2" id="KW-1185">Reference proteome</keyword>
<proteinExistence type="predicted"/>
<dbReference type="Proteomes" id="UP001586593">
    <property type="component" value="Unassembled WGS sequence"/>
</dbReference>
<evidence type="ECO:0000313" key="2">
    <source>
        <dbReference type="Proteomes" id="UP001586593"/>
    </source>
</evidence>
<protein>
    <submittedName>
        <fullName evidence="1">Uncharacterized protein</fullName>
    </submittedName>
</protein>
<sequence>MASTFFSGTKYRIFIKVIFLIIHNSGFRRKPQGFSQSGLHASTKSSFVSARRTISWPSFVVKCGLATSCRSRPLACRPSPSPLKNSWSFHTTIPAPVILHRQLQLASIA</sequence>
<reference evidence="1 2" key="1">
    <citation type="journal article" date="2024" name="Commun. Biol.">
        <title>Comparative genomic analysis of thermophilic fungi reveals convergent evolutionary adaptations and gene losses.</title>
        <authorList>
            <person name="Steindorff A.S."/>
            <person name="Aguilar-Pontes M.V."/>
            <person name="Robinson A.J."/>
            <person name="Andreopoulos B."/>
            <person name="LaButti K."/>
            <person name="Kuo A."/>
            <person name="Mondo S."/>
            <person name="Riley R."/>
            <person name="Otillar R."/>
            <person name="Haridas S."/>
            <person name="Lipzen A."/>
            <person name="Grimwood J."/>
            <person name="Schmutz J."/>
            <person name="Clum A."/>
            <person name="Reid I.D."/>
            <person name="Moisan M.C."/>
            <person name="Butler G."/>
            <person name="Nguyen T.T.M."/>
            <person name="Dewar K."/>
            <person name="Conant G."/>
            <person name="Drula E."/>
            <person name="Henrissat B."/>
            <person name="Hansel C."/>
            <person name="Singer S."/>
            <person name="Hutchinson M.I."/>
            <person name="de Vries R.P."/>
            <person name="Natvig D.O."/>
            <person name="Powell A.J."/>
            <person name="Tsang A."/>
            <person name="Grigoriev I.V."/>
        </authorList>
    </citation>
    <scope>NUCLEOTIDE SEQUENCE [LARGE SCALE GENOMIC DNA]</scope>
    <source>
        <strain evidence="1 2">ATCC 24622</strain>
    </source>
</reference>
<comment type="caution">
    <text evidence="1">The sequence shown here is derived from an EMBL/GenBank/DDBJ whole genome shotgun (WGS) entry which is preliminary data.</text>
</comment>
<organism evidence="1 2">
    <name type="scientific">Phialemonium thermophilum</name>
    <dbReference type="NCBI Taxonomy" id="223376"/>
    <lineage>
        <taxon>Eukaryota</taxon>
        <taxon>Fungi</taxon>
        <taxon>Dikarya</taxon>
        <taxon>Ascomycota</taxon>
        <taxon>Pezizomycotina</taxon>
        <taxon>Sordariomycetes</taxon>
        <taxon>Sordariomycetidae</taxon>
        <taxon>Cephalothecales</taxon>
        <taxon>Cephalothecaceae</taxon>
        <taxon>Phialemonium</taxon>
    </lineage>
</organism>
<evidence type="ECO:0000313" key="1">
    <source>
        <dbReference type="EMBL" id="KAL1867942.1"/>
    </source>
</evidence>
<gene>
    <name evidence="1" type="ORF">VTK73DRAFT_3907</name>
</gene>
<name>A0ABR3WWZ5_9PEZI</name>
<accession>A0ABR3WWZ5</accession>
<dbReference type="EMBL" id="JAZHXJ010000228">
    <property type="protein sequence ID" value="KAL1867942.1"/>
    <property type="molecule type" value="Genomic_DNA"/>
</dbReference>